<evidence type="ECO:0000259" key="1">
    <source>
        <dbReference type="Pfam" id="PF12631"/>
    </source>
</evidence>
<dbReference type="InterPro" id="IPR027417">
    <property type="entry name" value="P-loop_NTPase"/>
</dbReference>
<dbReference type="InterPro" id="IPR027368">
    <property type="entry name" value="MnmE_dom2"/>
</dbReference>
<evidence type="ECO:0000313" key="3">
    <source>
        <dbReference type="Proteomes" id="UP001220530"/>
    </source>
</evidence>
<dbReference type="EMBL" id="CP118246">
    <property type="protein sequence ID" value="WDR01792.1"/>
    <property type="molecule type" value="Genomic_DNA"/>
</dbReference>
<sequence>MAWSSLKLQLSKFAKEVAGVGEPVLVSRERDRAALEHGIDGLTKSLAHLDAPELAAESLRLSSQALERLIGKIDAEHVLDRLFSSFCIGK</sequence>
<proteinExistence type="predicted"/>
<name>A0ABY7YKM9_9HYPH</name>
<evidence type="ECO:0000313" key="2">
    <source>
        <dbReference type="EMBL" id="WDR01792.1"/>
    </source>
</evidence>
<dbReference type="Gene3D" id="1.20.120.430">
    <property type="entry name" value="tRNA modification GTPase MnmE domain 2"/>
    <property type="match status" value="1"/>
</dbReference>
<reference evidence="2 3" key="1">
    <citation type="submission" date="2023-02" db="EMBL/GenBank/DDBJ databases">
        <title>Devosia algicola sp. nov., isolated from the phycosphere of marine algae.</title>
        <authorList>
            <person name="Kim J.M."/>
            <person name="Lee J.K."/>
            <person name="Choi B.J."/>
            <person name="Bayburt H."/>
            <person name="Jeon C.O."/>
        </authorList>
    </citation>
    <scope>NUCLEOTIDE SEQUENCE [LARGE SCALE GENOMIC DNA]</scope>
    <source>
        <strain evidence="2 3">G20-9</strain>
    </source>
</reference>
<dbReference type="Pfam" id="PF12631">
    <property type="entry name" value="MnmE_helical"/>
    <property type="match status" value="1"/>
</dbReference>
<keyword evidence="3" id="KW-1185">Reference proteome</keyword>
<gene>
    <name evidence="2" type="ORF">PSQ19_13805</name>
</gene>
<protein>
    <recommendedName>
        <fullName evidence="1">MnmE helical domain-containing protein</fullName>
    </recommendedName>
</protein>
<dbReference type="RefSeq" id="WP_282218202.1">
    <property type="nucleotide sequence ID" value="NZ_CP118246.1"/>
</dbReference>
<dbReference type="Gene3D" id="3.40.50.300">
    <property type="entry name" value="P-loop containing nucleotide triphosphate hydrolases"/>
    <property type="match status" value="1"/>
</dbReference>
<dbReference type="InterPro" id="IPR025867">
    <property type="entry name" value="MnmE_helical"/>
</dbReference>
<organism evidence="2 3">
    <name type="scientific">Devosia algicola</name>
    <dbReference type="NCBI Taxonomy" id="3026418"/>
    <lineage>
        <taxon>Bacteria</taxon>
        <taxon>Pseudomonadati</taxon>
        <taxon>Pseudomonadota</taxon>
        <taxon>Alphaproteobacteria</taxon>
        <taxon>Hyphomicrobiales</taxon>
        <taxon>Devosiaceae</taxon>
        <taxon>Devosia</taxon>
    </lineage>
</organism>
<dbReference type="Proteomes" id="UP001220530">
    <property type="component" value="Chromosome"/>
</dbReference>
<dbReference type="SUPFAM" id="SSF116878">
    <property type="entry name" value="TrmE connector domain"/>
    <property type="match status" value="1"/>
</dbReference>
<feature type="domain" description="MnmE helical" evidence="1">
    <location>
        <begin position="5"/>
        <end position="87"/>
    </location>
</feature>
<accession>A0ABY7YKM9</accession>